<dbReference type="Proteomes" id="UP000438699">
    <property type="component" value="Unassembled WGS sequence"/>
</dbReference>
<dbReference type="PANTHER" id="PTHR30469">
    <property type="entry name" value="MULTIDRUG RESISTANCE PROTEIN MDTA"/>
    <property type="match status" value="1"/>
</dbReference>
<dbReference type="SUPFAM" id="SSF111369">
    <property type="entry name" value="HlyD-like secretion proteins"/>
    <property type="match status" value="1"/>
</dbReference>
<evidence type="ECO:0000313" key="5">
    <source>
        <dbReference type="EMBL" id="KAB1441772.1"/>
    </source>
</evidence>
<dbReference type="Pfam" id="PF25954">
    <property type="entry name" value="Beta-barrel_RND_2"/>
    <property type="match status" value="1"/>
</dbReference>
<dbReference type="OrthoDB" id="9784484at2"/>
<gene>
    <name evidence="5" type="ORF">F8A88_09275</name>
</gene>
<reference evidence="5 6" key="1">
    <citation type="journal article" date="2017" name="Int. J. Syst. Evol. Microbiol.">
        <title>Desulfovibrio senegalensis sp. nov., a mesophilic sulfate reducer isolated from marine sediment.</title>
        <authorList>
            <person name="Thioye A."/>
            <person name="Gam Z.B.A."/>
            <person name="Mbengue M."/>
            <person name="Cayol J.L."/>
            <person name="Joseph-Bartoli M."/>
            <person name="Toure-Kane C."/>
            <person name="Labat M."/>
        </authorList>
    </citation>
    <scope>NUCLEOTIDE SEQUENCE [LARGE SCALE GENOMIC DNA]</scope>
    <source>
        <strain evidence="5 6">DSM 101509</strain>
    </source>
</reference>
<dbReference type="NCBIfam" id="TIGR01730">
    <property type="entry name" value="RND_mfp"/>
    <property type="match status" value="1"/>
</dbReference>
<dbReference type="EMBL" id="WAIE01000003">
    <property type="protein sequence ID" value="KAB1441772.1"/>
    <property type="molecule type" value="Genomic_DNA"/>
</dbReference>
<feature type="domain" description="CusB-like beta-barrel" evidence="3">
    <location>
        <begin position="212"/>
        <end position="283"/>
    </location>
</feature>
<dbReference type="RefSeq" id="WP_151150864.1">
    <property type="nucleotide sequence ID" value="NZ_WAIE01000003.1"/>
</dbReference>
<feature type="domain" description="Multidrug resistance protein MdtA-like barrel-sandwich hybrid" evidence="2">
    <location>
        <begin position="60"/>
        <end position="200"/>
    </location>
</feature>
<evidence type="ECO:0000259" key="4">
    <source>
        <dbReference type="Pfam" id="PF25975"/>
    </source>
</evidence>
<dbReference type="GO" id="GO:0015562">
    <property type="term" value="F:efflux transmembrane transporter activity"/>
    <property type="evidence" value="ECO:0007669"/>
    <property type="project" value="TreeGrafter"/>
</dbReference>
<evidence type="ECO:0000313" key="6">
    <source>
        <dbReference type="Proteomes" id="UP000438699"/>
    </source>
</evidence>
<dbReference type="InterPro" id="IPR006143">
    <property type="entry name" value="RND_pump_MFP"/>
</dbReference>
<dbReference type="InterPro" id="IPR058625">
    <property type="entry name" value="MdtA-like_BSH"/>
</dbReference>
<evidence type="ECO:0000256" key="1">
    <source>
        <dbReference type="ARBA" id="ARBA00009477"/>
    </source>
</evidence>
<dbReference type="PANTHER" id="PTHR30469:SF33">
    <property type="entry name" value="SLR1207 PROTEIN"/>
    <property type="match status" value="1"/>
</dbReference>
<dbReference type="Gene3D" id="2.40.50.100">
    <property type="match status" value="1"/>
</dbReference>
<dbReference type="Gene3D" id="1.10.287.470">
    <property type="entry name" value="Helix hairpin bin"/>
    <property type="match status" value="1"/>
</dbReference>
<dbReference type="Pfam" id="PF25975">
    <property type="entry name" value="CzcB_C"/>
    <property type="match status" value="1"/>
</dbReference>
<name>A0A6N6N2V6_9BACT</name>
<proteinExistence type="inferred from homology"/>
<evidence type="ECO:0000259" key="3">
    <source>
        <dbReference type="Pfam" id="PF25954"/>
    </source>
</evidence>
<dbReference type="Gene3D" id="2.40.420.20">
    <property type="match status" value="1"/>
</dbReference>
<organism evidence="5 6">
    <name type="scientific">Pseudodesulfovibrio senegalensis</name>
    <dbReference type="NCBI Taxonomy" id="1721087"/>
    <lineage>
        <taxon>Bacteria</taxon>
        <taxon>Pseudomonadati</taxon>
        <taxon>Thermodesulfobacteriota</taxon>
        <taxon>Desulfovibrionia</taxon>
        <taxon>Desulfovibrionales</taxon>
        <taxon>Desulfovibrionaceae</taxon>
    </lineage>
</organism>
<comment type="similarity">
    <text evidence="1">Belongs to the membrane fusion protein (MFP) (TC 8.A.1) family.</text>
</comment>
<dbReference type="Pfam" id="PF25917">
    <property type="entry name" value="BSH_RND"/>
    <property type="match status" value="1"/>
</dbReference>
<feature type="domain" description="CzcB-like C-terminal circularly permuted SH3-like" evidence="4">
    <location>
        <begin position="293"/>
        <end position="348"/>
    </location>
</feature>
<dbReference type="Gene3D" id="2.40.30.170">
    <property type="match status" value="1"/>
</dbReference>
<dbReference type="GO" id="GO:1990281">
    <property type="term" value="C:efflux pump complex"/>
    <property type="evidence" value="ECO:0007669"/>
    <property type="project" value="TreeGrafter"/>
</dbReference>
<sequence length="361" mass="39712">MKKTIVIVVMLAALGAGAYFMFRDRAEPVRIISTAPVERTAVRKVLQATGIVKAQVGALIKIGARATGILQQVLVKVGDTVKKGDLVAVVDDRELRAKIAEAEARLKLAQAKRTYAAKTLPRKRQLVQKKLEAQDSLDMALQDERVASFEAAAARAALETLRVQSTYYKIYSPMDGIVSQVAAQEGETIVSGLNVSNLVTVLDPERLEMWIYVDETDIGRVRVGLPVEFSVDAHADRIFRGRVDRVYPEPEVRDNIVYYRALVKVDPHQADFLRPEMTTQCKIIVETRDNVLSIPNAALKWVAGRQVVFVGEPDAGEPREVTPELGLQGLERSEVLSGLEEGQPVAVQLVIPGRKLGNKGI</sequence>
<keyword evidence="6" id="KW-1185">Reference proteome</keyword>
<accession>A0A6N6N2V6</accession>
<comment type="caution">
    <text evidence="5">The sequence shown here is derived from an EMBL/GenBank/DDBJ whole genome shotgun (WGS) entry which is preliminary data.</text>
</comment>
<protein>
    <submittedName>
        <fullName evidence="5">Efflux RND transporter periplasmic adaptor subunit</fullName>
    </submittedName>
</protein>
<evidence type="ECO:0000259" key="2">
    <source>
        <dbReference type="Pfam" id="PF25917"/>
    </source>
</evidence>
<dbReference type="InterPro" id="IPR058792">
    <property type="entry name" value="Beta-barrel_RND_2"/>
</dbReference>
<dbReference type="InterPro" id="IPR058649">
    <property type="entry name" value="CzcB_C"/>
</dbReference>
<dbReference type="AlphaFoldDB" id="A0A6N6N2V6"/>